<feature type="compositionally biased region" description="Polar residues" evidence="1">
    <location>
        <begin position="177"/>
        <end position="209"/>
    </location>
</feature>
<organism evidence="2 3">
    <name type="scientific">Absidia repens</name>
    <dbReference type="NCBI Taxonomy" id="90262"/>
    <lineage>
        <taxon>Eukaryota</taxon>
        <taxon>Fungi</taxon>
        <taxon>Fungi incertae sedis</taxon>
        <taxon>Mucoromycota</taxon>
        <taxon>Mucoromycotina</taxon>
        <taxon>Mucoromycetes</taxon>
        <taxon>Mucorales</taxon>
        <taxon>Cunninghamellaceae</taxon>
        <taxon>Absidia</taxon>
    </lineage>
</organism>
<dbReference type="STRING" id="90262.A0A1X2IS55"/>
<feature type="compositionally biased region" description="Low complexity" evidence="1">
    <location>
        <begin position="211"/>
        <end position="233"/>
    </location>
</feature>
<gene>
    <name evidence="2" type="ORF">BCR42DRAFT_192247</name>
</gene>
<keyword evidence="3" id="KW-1185">Reference proteome</keyword>
<dbReference type="AlphaFoldDB" id="A0A1X2IS55"/>
<dbReference type="Proteomes" id="UP000193560">
    <property type="component" value="Unassembled WGS sequence"/>
</dbReference>
<feature type="compositionally biased region" description="Acidic residues" evidence="1">
    <location>
        <begin position="427"/>
        <end position="440"/>
    </location>
</feature>
<feature type="compositionally biased region" description="Basic and acidic residues" evidence="1">
    <location>
        <begin position="456"/>
        <end position="465"/>
    </location>
</feature>
<name>A0A1X2IS55_9FUNG</name>
<dbReference type="PANTHER" id="PTHR14248">
    <property type="entry name" value="CYCLIN Y, ISOFORM A"/>
    <property type="match status" value="1"/>
</dbReference>
<feature type="region of interest" description="Disordered" evidence="1">
    <location>
        <begin position="101"/>
        <end position="241"/>
    </location>
</feature>
<accession>A0A1X2IS55</accession>
<protein>
    <recommendedName>
        <fullName evidence="4">Cyclin N-terminal domain-containing protein</fullName>
    </recommendedName>
</protein>
<sequence length="688" mass="76922">MNIASLCQLPSPILSKKQQCHHQQQGKTYRDQDHGQRQLRKQFVETSVSLNTKLTSPKQCRKSQSTSRLSSWFSWSLPKRKNASVAPMVARPKTSAYQNISDASPVNATTTPFQAKSSTSTMSASITPRLDLSQPQPHDSYIIQKQLPQTPSQSQKSTRPPPPLPQRSQSQSHQAHKSYQQIHHLSQSSCLPTNQSIHQQSTRQSNHSFGLSPSLSSSSSTTTSTSATFLSRTNDGGSGSYRRSVSFMLSKFGTKMPFTSLSQINLPELHNLPPSALSTSQKRSLQNIPATISSPSMSSSSKLKTSVSVGTMIYNNTIAMEKKSDGAPISPKNGNGSVQVNNNESDSIHLSLLLDHQTHLQQQQSPSVNSWKEVTYDLGQSSPAINQQQTTTTPITTTSTQLIMQQPLSPTVPRGCLLSHNDYSDYSEYDSANDTEDDDDDQHRNISLAGNTTSTEEYRSRTHDDGNEDSDPTNLKTPWSPPESLVRRTLRSSKTDTNMKHKVSVPFIKMGLGRKSVDVDDQAQYTTRSISSTSFTLQWQEKFHDQQQPRERIASTLKSVSLALYDIVRHNHAYQQFTSDTAYVAHPDLNPGEDTRELFSTVPMTHWRDIFDQIAYIFENGVLTAEHAIITVIYIERMLENSKQHLCEANWRLIVLAGLITSVKVWDDCAVHNMDFLQIFPELDIKHM</sequence>
<dbReference type="EMBL" id="MCGE01000005">
    <property type="protein sequence ID" value="ORZ21366.1"/>
    <property type="molecule type" value="Genomic_DNA"/>
</dbReference>
<dbReference type="Gene3D" id="1.10.472.10">
    <property type="entry name" value="Cyclin-like"/>
    <property type="match status" value="1"/>
</dbReference>
<proteinExistence type="predicted"/>
<feature type="region of interest" description="Disordered" evidence="1">
    <location>
        <begin position="427"/>
        <end position="497"/>
    </location>
</feature>
<evidence type="ECO:0000256" key="1">
    <source>
        <dbReference type="SAM" id="MobiDB-lite"/>
    </source>
</evidence>
<reference evidence="2 3" key="1">
    <citation type="submission" date="2016-07" db="EMBL/GenBank/DDBJ databases">
        <title>Pervasive Adenine N6-methylation of Active Genes in Fungi.</title>
        <authorList>
            <consortium name="DOE Joint Genome Institute"/>
            <person name="Mondo S.J."/>
            <person name="Dannebaum R.O."/>
            <person name="Kuo R.C."/>
            <person name="Labutti K."/>
            <person name="Haridas S."/>
            <person name="Kuo A."/>
            <person name="Salamov A."/>
            <person name="Ahrendt S.R."/>
            <person name="Lipzen A."/>
            <person name="Sullivan W."/>
            <person name="Andreopoulos W.B."/>
            <person name="Clum A."/>
            <person name="Lindquist E."/>
            <person name="Daum C."/>
            <person name="Ramamoorthy G.K."/>
            <person name="Gryganskyi A."/>
            <person name="Culley D."/>
            <person name="Magnuson J.K."/>
            <person name="James T.Y."/>
            <person name="O'Malley M.A."/>
            <person name="Stajich J.E."/>
            <person name="Spatafora J.W."/>
            <person name="Visel A."/>
            <person name="Grigoriev I.V."/>
        </authorList>
    </citation>
    <scope>NUCLEOTIDE SEQUENCE [LARGE SCALE GENOMIC DNA]</scope>
    <source>
        <strain evidence="2 3">NRRL 1336</strain>
    </source>
</reference>
<evidence type="ECO:0008006" key="4">
    <source>
        <dbReference type="Google" id="ProtNLM"/>
    </source>
</evidence>
<evidence type="ECO:0000313" key="2">
    <source>
        <dbReference type="EMBL" id="ORZ21366.1"/>
    </source>
</evidence>
<dbReference type="OrthoDB" id="10250320at2759"/>
<comment type="caution">
    <text evidence="2">The sequence shown here is derived from an EMBL/GenBank/DDBJ whole genome shotgun (WGS) entry which is preliminary data.</text>
</comment>
<evidence type="ECO:0000313" key="3">
    <source>
        <dbReference type="Proteomes" id="UP000193560"/>
    </source>
</evidence>
<feature type="compositionally biased region" description="Polar residues" evidence="1">
    <location>
        <begin position="101"/>
        <end position="126"/>
    </location>
</feature>